<sequence length="89" mass="10048">MRKPYIQRHTRLHPKLWAPYKIIAYPYGFHNWPGDLALPVWIPEARVVGPTCALLRTLGEQRTLDDAIEACWIHLAGLMSGEAATSKPA</sequence>
<gene>
    <name evidence="1" type="ORF">NX02_p1650</name>
</gene>
<dbReference type="AlphaFoldDB" id="A0A0F7JRA3"/>
<keyword evidence="1" id="KW-0614">Plasmid</keyword>
<organism evidence="1 2">
    <name type="scientific">Sphingomonas sanxanigenens DSM 19645 = NX02</name>
    <dbReference type="NCBI Taxonomy" id="1123269"/>
    <lineage>
        <taxon>Bacteria</taxon>
        <taxon>Pseudomonadati</taxon>
        <taxon>Pseudomonadota</taxon>
        <taxon>Alphaproteobacteria</taxon>
        <taxon>Sphingomonadales</taxon>
        <taxon>Sphingomonadaceae</taxon>
        <taxon>Sphingomonas</taxon>
    </lineage>
</organism>
<reference evidence="1 2" key="1">
    <citation type="submission" date="2015-05" db="EMBL/GenBank/DDBJ databases">
        <title>Plasmid of Sphingomonas sanxanigenens NX02.</title>
        <authorList>
            <person name="Huang H."/>
            <person name="Ma T."/>
        </authorList>
    </citation>
    <scope>NUCLEOTIDE SEQUENCE [LARGE SCALE GENOMIC DNA]</scope>
    <source>
        <strain evidence="1 2">NX02</strain>
        <plasmid evidence="2">Plasmid pNXO2</plasmid>
    </source>
</reference>
<dbReference type="KEGG" id="ssan:NX02_p1650"/>
<protein>
    <submittedName>
        <fullName evidence="1">Uncharacterized protein</fullName>
    </submittedName>
</protein>
<dbReference type="OrthoDB" id="7578387at2"/>
<dbReference type="Proteomes" id="UP000018851">
    <property type="component" value="Plasmid pNXO2"/>
</dbReference>
<proteinExistence type="predicted"/>
<accession>A0A0F7JRA3</accession>
<keyword evidence="2" id="KW-1185">Reference proteome</keyword>
<evidence type="ECO:0000313" key="1">
    <source>
        <dbReference type="EMBL" id="AKH18971.1"/>
    </source>
</evidence>
<geneLocation type="plasmid" evidence="1 2">
    <name>pNXO2</name>
</geneLocation>
<dbReference type="RefSeq" id="WP_158014302.1">
    <property type="nucleotide sequence ID" value="NZ_CP011450.1"/>
</dbReference>
<evidence type="ECO:0000313" key="2">
    <source>
        <dbReference type="Proteomes" id="UP000018851"/>
    </source>
</evidence>
<dbReference type="EMBL" id="CP011450">
    <property type="protein sequence ID" value="AKH18971.1"/>
    <property type="molecule type" value="Genomic_DNA"/>
</dbReference>
<name>A0A0F7JRA3_9SPHN</name>